<evidence type="ECO:0000313" key="1">
    <source>
        <dbReference type="EMBL" id="ASS84898.1"/>
    </source>
</evidence>
<protein>
    <submittedName>
        <fullName evidence="1">Uncharacterized protein</fullName>
    </submittedName>
</protein>
<sequence length="89" mass="10462">MTPYGMQLKDAEEIIDRNSILSVLAEQQDNGEWAFFITFQNKASNSTDTIFIERQRQGMRTWADPRKMFDFMSDTFGIREGTFKTKPKR</sequence>
<dbReference type="AlphaFoldDB" id="A0A223DQD0"/>
<keyword evidence="1" id="KW-0614">Plasmid</keyword>
<reference evidence="1" key="1">
    <citation type="submission" date="2019-05" db="EMBL/GenBank/DDBJ databases">
        <title>Complete sequence of plasmid p447-IMP harbouring the metallo-beta-lactamase gene blaIMP-8.</title>
        <authorList>
            <person name="Zhan Z."/>
            <person name="Feng J."/>
            <person name="Jiang X."/>
            <person name="Liang Q."/>
            <person name="Liang L."/>
            <person name="Yuan M."/>
            <person name="Fang H."/>
            <person name="Li P."/>
            <person name="Zhou D."/>
        </authorList>
    </citation>
    <scope>NUCLEOTIDE SEQUENCE</scope>
    <source>
        <strain evidence="1">447</strain>
        <plasmid evidence="1">p447-IMP</plasmid>
    </source>
</reference>
<accession>A0A223DQD0</accession>
<dbReference type="EMBL" id="KY978631">
    <property type="protein sequence ID" value="ASS84898.1"/>
    <property type="molecule type" value="Genomic_DNA"/>
</dbReference>
<proteinExistence type="predicted"/>
<name>A0A223DQD0_KLEPN</name>
<organism evidence="1">
    <name type="scientific">Klebsiella pneumoniae</name>
    <dbReference type="NCBI Taxonomy" id="573"/>
    <lineage>
        <taxon>Bacteria</taxon>
        <taxon>Pseudomonadati</taxon>
        <taxon>Pseudomonadota</taxon>
        <taxon>Gammaproteobacteria</taxon>
        <taxon>Enterobacterales</taxon>
        <taxon>Enterobacteriaceae</taxon>
        <taxon>Klebsiella/Raoultella group</taxon>
        <taxon>Klebsiella</taxon>
        <taxon>Klebsiella pneumoniae complex</taxon>
    </lineage>
</organism>
<dbReference type="RefSeq" id="WP_069325210.1">
    <property type="nucleotide sequence ID" value="NZ_KY978631.1"/>
</dbReference>
<geneLocation type="plasmid" evidence="1">
    <name>p447-IMP</name>
</geneLocation>